<feature type="coiled-coil region" evidence="1">
    <location>
        <begin position="143"/>
        <end position="170"/>
    </location>
</feature>
<sequence>MSRFAIDKWGDVDKYHLDEITGRKKRTSYTEGKWLMDANGNWYQSKKDLTVPLSEAREMKRGWMNNGYPMFEGVDMRGKKGESRLVPQDEQLRMMREARLVGKRDYDRLSPDERGETWAYRDALGKADDSRTAALDDQIDYTYRMNDERVDAIREQIKALQAQLKDISDEEYSVRRGYETMRNNIRKYTGGAPWHKTAE</sequence>
<organism evidence="2 3">
    <name type="scientific">Cylicostephanus goldi</name>
    <name type="common">Nematode worm</name>
    <dbReference type="NCBI Taxonomy" id="71465"/>
    <lineage>
        <taxon>Eukaryota</taxon>
        <taxon>Metazoa</taxon>
        <taxon>Ecdysozoa</taxon>
        <taxon>Nematoda</taxon>
        <taxon>Chromadorea</taxon>
        <taxon>Rhabditida</taxon>
        <taxon>Rhabditina</taxon>
        <taxon>Rhabditomorpha</taxon>
        <taxon>Strongyloidea</taxon>
        <taxon>Strongylidae</taxon>
        <taxon>Cylicostephanus</taxon>
    </lineage>
</organism>
<protein>
    <submittedName>
        <fullName evidence="2">Uncharacterized protein</fullName>
    </submittedName>
</protein>
<evidence type="ECO:0000256" key="1">
    <source>
        <dbReference type="SAM" id="Coils"/>
    </source>
</evidence>
<keyword evidence="1" id="KW-0175">Coiled coil</keyword>
<evidence type="ECO:0000313" key="2">
    <source>
        <dbReference type="EMBL" id="VDK40368.1"/>
    </source>
</evidence>
<evidence type="ECO:0000313" key="3">
    <source>
        <dbReference type="Proteomes" id="UP000271889"/>
    </source>
</evidence>
<reference evidence="2 3" key="1">
    <citation type="submission" date="2018-11" db="EMBL/GenBank/DDBJ databases">
        <authorList>
            <consortium name="Pathogen Informatics"/>
        </authorList>
    </citation>
    <scope>NUCLEOTIDE SEQUENCE [LARGE SCALE GENOMIC DNA]</scope>
</reference>
<dbReference type="EMBL" id="UYRV01000011">
    <property type="protein sequence ID" value="VDK40368.1"/>
    <property type="molecule type" value="Genomic_DNA"/>
</dbReference>
<keyword evidence="3" id="KW-1185">Reference proteome</keyword>
<gene>
    <name evidence="2" type="ORF">CGOC_LOCUS24</name>
</gene>
<name>A0A3P6REB6_CYLGO</name>
<accession>A0A3P6REB6</accession>
<dbReference type="Proteomes" id="UP000271889">
    <property type="component" value="Unassembled WGS sequence"/>
</dbReference>
<dbReference type="AlphaFoldDB" id="A0A3P6REB6"/>
<proteinExistence type="predicted"/>